<accession>A0A1I7BIM7</accession>
<dbReference type="SUPFAM" id="SSF109854">
    <property type="entry name" value="DinB/YfiT-like putative metalloenzymes"/>
    <property type="match status" value="1"/>
</dbReference>
<dbReference type="InterPro" id="IPR034660">
    <property type="entry name" value="DinB/YfiT-like"/>
</dbReference>
<proteinExistence type="predicted"/>
<dbReference type="Gene3D" id="1.20.120.450">
    <property type="entry name" value="dinb family like domain"/>
    <property type="match status" value="1"/>
</dbReference>
<dbReference type="AlphaFoldDB" id="A0A1I7BIM7"/>
<dbReference type="OrthoDB" id="5196031at2"/>
<evidence type="ECO:0000259" key="1">
    <source>
        <dbReference type="Pfam" id="PF12867"/>
    </source>
</evidence>
<reference evidence="3" key="1">
    <citation type="submission" date="2016-10" db="EMBL/GenBank/DDBJ databases">
        <authorList>
            <person name="Varghese N."/>
            <person name="Submissions S."/>
        </authorList>
    </citation>
    <scope>NUCLEOTIDE SEQUENCE [LARGE SCALE GENOMIC DNA]</scope>
    <source>
        <strain evidence="3">DSM 46136</strain>
    </source>
</reference>
<evidence type="ECO:0000313" key="3">
    <source>
        <dbReference type="Proteomes" id="UP000199546"/>
    </source>
</evidence>
<gene>
    <name evidence="2" type="ORF">SAMN05660657_03614</name>
</gene>
<sequence>MTVIGSVPGLVARSTVALEAQQSRVALLVAAAASDDRWHAALHPEDRNRLIRLGHFPEYATELDWTVGDVAGHLRDSARIFTDRLRRMCRERQPQLADFATDAPERLADYRSRPPAQLLEELSRAQDELLRTVAGVGATELDRTGLHAVDGRISVAEVLDFLPRHQLDHAQQLAAQLR</sequence>
<dbReference type="Pfam" id="PF12867">
    <property type="entry name" value="DinB_2"/>
    <property type="match status" value="1"/>
</dbReference>
<protein>
    <submittedName>
        <fullName evidence="2">DinB superfamily protein</fullName>
    </submittedName>
</protein>
<evidence type="ECO:0000313" key="2">
    <source>
        <dbReference type="EMBL" id="SFT87028.1"/>
    </source>
</evidence>
<feature type="domain" description="DinB-like" evidence="1">
    <location>
        <begin position="19"/>
        <end position="173"/>
    </location>
</feature>
<name>A0A1I7BIM7_9ACTN</name>
<dbReference type="InterPro" id="IPR024775">
    <property type="entry name" value="DinB-like"/>
</dbReference>
<keyword evidence="3" id="KW-1185">Reference proteome</keyword>
<dbReference type="Proteomes" id="UP000199546">
    <property type="component" value="Unassembled WGS sequence"/>
</dbReference>
<dbReference type="EMBL" id="FPBA01000014">
    <property type="protein sequence ID" value="SFT87028.1"/>
    <property type="molecule type" value="Genomic_DNA"/>
</dbReference>
<organism evidence="2 3">
    <name type="scientific">Geodermatophilus amargosae</name>
    <dbReference type="NCBI Taxonomy" id="1296565"/>
    <lineage>
        <taxon>Bacteria</taxon>
        <taxon>Bacillati</taxon>
        <taxon>Actinomycetota</taxon>
        <taxon>Actinomycetes</taxon>
        <taxon>Geodermatophilales</taxon>
        <taxon>Geodermatophilaceae</taxon>
        <taxon>Geodermatophilus</taxon>
    </lineage>
</organism>
<dbReference type="RefSeq" id="WP_093581416.1">
    <property type="nucleotide sequence ID" value="NZ_FPBA01000014.1"/>
</dbReference>